<keyword evidence="2" id="KW-1185">Reference proteome</keyword>
<protein>
    <submittedName>
        <fullName evidence="1">Uncharacterized protein</fullName>
    </submittedName>
</protein>
<accession>A0ABQ8BJR7</accession>
<name>A0ABQ8BJR7_BRANA</name>
<dbReference type="Proteomes" id="UP000824890">
    <property type="component" value="Unassembled WGS sequence"/>
</dbReference>
<sequence length="257" mass="27417">MEAKSEVTAKMVAGVFRCGGCVRKGRIETEIVSCATEKEIEILVTVGGALSEETNSFTWRSTAFVTSRIRLLNAFTSVSITTALQKSLLFLLPSLSLSLSLSFSFYESSHNASLPQLLHDDSLCSPHNPLTLSLSLSLQPKTSTPIEPLFSLSVPPSAAAHSAGTSDKPRRVTGPAVTALRLPGVSLSGTIPNSVFGNLTRLRTLSLRLTALAGSLPLDLTTSSDLHSPVCSELDLTIPVPSLEFPARPRRRLGCGW</sequence>
<comment type="caution">
    <text evidence="1">The sequence shown here is derived from an EMBL/GenBank/DDBJ whole genome shotgun (WGS) entry which is preliminary data.</text>
</comment>
<organism evidence="1 2">
    <name type="scientific">Brassica napus</name>
    <name type="common">Rape</name>
    <dbReference type="NCBI Taxonomy" id="3708"/>
    <lineage>
        <taxon>Eukaryota</taxon>
        <taxon>Viridiplantae</taxon>
        <taxon>Streptophyta</taxon>
        <taxon>Embryophyta</taxon>
        <taxon>Tracheophyta</taxon>
        <taxon>Spermatophyta</taxon>
        <taxon>Magnoliopsida</taxon>
        <taxon>eudicotyledons</taxon>
        <taxon>Gunneridae</taxon>
        <taxon>Pentapetalae</taxon>
        <taxon>rosids</taxon>
        <taxon>malvids</taxon>
        <taxon>Brassicales</taxon>
        <taxon>Brassicaceae</taxon>
        <taxon>Brassiceae</taxon>
        <taxon>Brassica</taxon>
    </lineage>
</organism>
<evidence type="ECO:0000313" key="2">
    <source>
        <dbReference type="Proteomes" id="UP000824890"/>
    </source>
</evidence>
<dbReference type="Gene3D" id="3.80.10.10">
    <property type="entry name" value="Ribonuclease Inhibitor"/>
    <property type="match status" value="1"/>
</dbReference>
<dbReference type="EMBL" id="JAGKQM010000011">
    <property type="protein sequence ID" value="KAH0905024.1"/>
    <property type="molecule type" value="Genomic_DNA"/>
</dbReference>
<gene>
    <name evidence="1" type="ORF">HID58_044527</name>
</gene>
<proteinExistence type="predicted"/>
<dbReference type="InterPro" id="IPR032675">
    <property type="entry name" value="LRR_dom_sf"/>
</dbReference>
<reference evidence="1 2" key="1">
    <citation type="submission" date="2021-05" db="EMBL/GenBank/DDBJ databases">
        <title>Genome Assembly of Synthetic Allotetraploid Brassica napus Reveals Homoeologous Exchanges between Subgenomes.</title>
        <authorList>
            <person name="Davis J.T."/>
        </authorList>
    </citation>
    <scope>NUCLEOTIDE SEQUENCE [LARGE SCALE GENOMIC DNA]</scope>
    <source>
        <strain evidence="2">cv. Da-Ae</strain>
        <tissue evidence="1">Seedling</tissue>
    </source>
</reference>
<evidence type="ECO:0000313" key="1">
    <source>
        <dbReference type="EMBL" id="KAH0905024.1"/>
    </source>
</evidence>